<organism evidence="2 3">
    <name type="scientific">Purpureocillium lilacinum</name>
    <name type="common">Paecilomyces lilacinus</name>
    <dbReference type="NCBI Taxonomy" id="33203"/>
    <lineage>
        <taxon>Eukaryota</taxon>
        <taxon>Fungi</taxon>
        <taxon>Dikarya</taxon>
        <taxon>Ascomycota</taxon>
        <taxon>Pezizomycotina</taxon>
        <taxon>Sordariomycetes</taxon>
        <taxon>Hypocreomycetidae</taxon>
        <taxon>Hypocreales</taxon>
        <taxon>Ophiocordycipitaceae</taxon>
        <taxon>Purpureocillium</taxon>
    </lineage>
</organism>
<comment type="caution">
    <text evidence="2">The sequence shown here is derived from an EMBL/GenBank/DDBJ whole genome shotgun (WGS) entry which is preliminary data.</text>
</comment>
<feature type="compositionally biased region" description="Basic residues" evidence="1">
    <location>
        <begin position="1"/>
        <end position="11"/>
    </location>
</feature>
<dbReference type="Proteomes" id="UP000078240">
    <property type="component" value="Unassembled WGS sequence"/>
</dbReference>
<evidence type="ECO:0000313" key="2">
    <source>
        <dbReference type="EMBL" id="OAQ75670.1"/>
    </source>
</evidence>
<accession>A0A179GDW7</accession>
<gene>
    <name evidence="2" type="ORF">VFPBJ_09643</name>
</gene>
<sequence>MSTRGKGRLTRHTPSGSTGDDEMGLAAADAVFRTYQDFFFPVQYRLLCAGTTFAGGIATRCGALPTWRPRLRHEHRVSRGGRSRHK</sequence>
<evidence type="ECO:0000313" key="3">
    <source>
        <dbReference type="Proteomes" id="UP000078240"/>
    </source>
</evidence>
<name>A0A179GDW7_PURLI</name>
<evidence type="ECO:0000256" key="1">
    <source>
        <dbReference type="SAM" id="MobiDB-lite"/>
    </source>
</evidence>
<reference evidence="2 3" key="1">
    <citation type="submission" date="2016-01" db="EMBL/GenBank/DDBJ databases">
        <title>Biosynthesis of antibiotic leucinostatins and their inhibition on Phytophthora in bio-control Purpureocillium lilacinum.</title>
        <authorList>
            <person name="Wang G."/>
            <person name="Liu Z."/>
            <person name="Lin R."/>
            <person name="Li E."/>
            <person name="Mao Z."/>
            <person name="Ling J."/>
            <person name="Yin W."/>
            <person name="Xie B."/>
        </authorList>
    </citation>
    <scope>NUCLEOTIDE SEQUENCE [LARGE SCALE GENOMIC DNA]</scope>
    <source>
        <strain evidence="2">PLBJ-1</strain>
    </source>
</reference>
<proteinExistence type="predicted"/>
<dbReference type="EMBL" id="LSBH01000008">
    <property type="protein sequence ID" value="OAQ75670.1"/>
    <property type="molecule type" value="Genomic_DNA"/>
</dbReference>
<dbReference type="AlphaFoldDB" id="A0A179GDW7"/>
<protein>
    <submittedName>
        <fullName evidence="2">Uncharacterized protein</fullName>
    </submittedName>
</protein>
<feature type="region of interest" description="Disordered" evidence="1">
    <location>
        <begin position="1"/>
        <end position="21"/>
    </location>
</feature>